<protein>
    <submittedName>
        <fullName evidence="1">Uncharacterized protein</fullName>
    </submittedName>
</protein>
<proteinExistence type="predicted"/>
<evidence type="ECO:0000313" key="1">
    <source>
        <dbReference type="EMBL" id="SDZ06801.1"/>
    </source>
</evidence>
<keyword evidence="2" id="KW-1185">Reference proteome</keyword>
<dbReference type="EMBL" id="FNON01000009">
    <property type="protein sequence ID" value="SDZ06801.1"/>
    <property type="molecule type" value="Genomic_DNA"/>
</dbReference>
<dbReference type="Proteomes" id="UP000199515">
    <property type="component" value="Unassembled WGS sequence"/>
</dbReference>
<sequence>MNLEQLAGELAKAGVDPRSYHFPGKQADGPLHDSAVYLEADGAGWTVGVRERGVNTPRQSFDTEDAACRYMYDLLTWKAPEPVRLTPEEAEAARLLNERIQAENLRDLRERKARYDAEH</sequence>
<name>A0A1H3Q0Q3_9PSEU</name>
<organism evidence="1 2">
    <name type="scientific">Amycolatopsis xylanica</name>
    <dbReference type="NCBI Taxonomy" id="589385"/>
    <lineage>
        <taxon>Bacteria</taxon>
        <taxon>Bacillati</taxon>
        <taxon>Actinomycetota</taxon>
        <taxon>Actinomycetes</taxon>
        <taxon>Pseudonocardiales</taxon>
        <taxon>Pseudonocardiaceae</taxon>
        <taxon>Amycolatopsis</taxon>
    </lineage>
</organism>
<reference evidence="1 2" key="1">
    <citation type="submission" date="2016-10" db="EMBL/GenBank/DDBJ databases">
        <authorList>
            <person name="de Groot N.N."/>
        </authorList>
    </citation>
    <scope>NUCLEOTIDE SEQUENCE [LARGE SCALE GENOMIC DNA]</scope>
    <source>
        <strain evidence="1 2">CPCC 202699</strain>
    </source>
</reference>
<accession>A0A1H3Q0Q3</accession>
<dbReference type="AlphaFoldDB" id="A0A1H3Q0Q3"/>
<evidence type="ECO:0000313" key="2">
    <source>
        <dbReference type="Proteomes" id="UP000199515"/>
    </source>
</evidence>
<dbReference type="RefSeq" id="WP_091296124.1">
    <property type="nucleotide sequence ID" value="NZ_FNON01000009.1"/>
</dbReference>
<gene>
    <name evidence="1" type="ORF">SAMN05421504_10927</name>
</gene>
<dbReference type="OrthoDB" id="5196941at2"/>
<dbReference type="STRING" id="589385.SAMN05421504_10927"/>